<proteinExistence type="predicted"/>
<dbReference type="EMBL" id="ML976001">
    <property type="protein sequence ID" value="KAF1946920.1"/>
    <property type="molecule type" value="Genomic_DNA"/>
</dbReference>
<protein>
    <submittedName>
        <fullName evidence="2">Uncharacterized protein</fullName>
    </submittedName>
</protein>
<name>A0A6A5T425_9PLEO</name>
<sequence>MPQFLNIPGMVPPRPPPPPPPPPPPGTIHSLLETPFHPELEVETPAAFMPVQYSGESFLDIASRVTRIAPFRRSVFVTRHHVHAADFEEHEWLLKHGSTELWYEKPSKAHLRSIKTLESNRWAPYELLPLLNARPVSLETPKAWASAAMTTPTDDDIYDCTSGHTVDDGYAGTCHQCTDDKSEALESTPLVYCLVMSTCQASDPFIHGAHFNGRQIYKLIKCGSREAAVAEAFYAAGVNGWNIAFSCTMRLGEDFEERSGKVKKMDELWMLADEEEDKNVVRVFY</sequence>
<dbReference type="Proteomes" id="UP000800038">
    <property type="component" value="Unassembled WGS sequence"/>
</dbReference>
<feature type="region of interest" description="Disordered" evidence="1">
    <location>
        <begin position="1"/>
        <end position="28"/>
    </location>
</feature>
<evidence type="ECO:0000313" key="2">
    <source>
        <dbReference type="EMBL" id="KAF1946920.1"/>
    </source>
</evidence>
<dbReference type="OrthoDB" id="3946340at2759"/>
<dbReference type="AlphaFoldDB" id="A0A6A5T425"/>
<organism evidence="2 3">
    <name type="scientific">Clathrospora elynae</name>
    <dbReference type="NCBI Taxonomy" id="706981"/>
    <lineage>
        <taxon>Eukaryota</taxon>
        <taxon>Fungi</taxon>
        <taxon>Dikarya</taxon>
        <taxon>Ascomycota</taxon>
        <taxon>Pezizomycotina</taxon>
        <taxon>Dothideomycetes</taxon>
        <taxon>Pleosporomycetidae</taxon>
        <taxon>Pleosporales</taxon>
        <taxon>Diademaceae</taxon>
        <taxon>Clathrospora</taxon>
    </lineage>
</organism>
<evidence type="ECO:0000313" key="3">
    <source>
        <dbReference type="Proteomes" id="UP000800038"/>
    </source>
</evidence>
<feature type="compositionally biased region" description="Pro residues" evidence="1">
    <location>
        <begin position="10"/>
        <end position="26"/>
    </location>
</feature>
<keyword evidence="3" id="KW-1185">Reference proteome</keyword>
<reference evidence="2" key="1">
    <citation type="journal article" date="2020" name="Stud. Mycol.">
        <title>101 Dothideomycetes genomes: a test case for predicting lifestyles and emergence of pathogens.</title>
        <authorList>
            <person name="Haridas S."/>
            <person name="Albert R."/>
            <person name="Binder M."/>
            <person name="Bloem J."/>
            <person name="Labutti K."/>
            <person name="Salamov A."/>
            <person name="Andreopoulos B."/>
            <person name="Baker S."/>
            <person name="Barry K."/>
            <person name="Bills G."/>
            <person name="Bluhm B."/>
            <person name="Cannon C."/>
            <person name="Castanera R."/>
            <person name="Culley D."/>
            <person name="Daum C."/>
            <person name="Ezra D."/>
            <person name="Gonzalez J."/>
            <person name="Henrissat B."/>
            <person name="Kuo A."/>
            <person name="Liang C."/>
            <person name="Lipzen A."/>
            <person name="Lutzoni F."/>
            <person name="Magnuson J."/>
            <person name="Mondo S."/>
            <person name="Nolan M."/>
            <person name="Ohm R."/>
            <person name="Pangilinan J."/>
            <person name="Park H.-J."/>
            <person name="Ramirez L."/>
            <person name="Alfaro M."/>
            <person name="Sun H."/>
            <person name="Tritt A."/>
            <person name="Yoshinaga Y."/>
            <person name="Zwiers L.-H."/>
            <person name="Turgeon B."/>
            <person name="Goodwin S."/>
            <person name="Spatafora J."/>
            <person name="Crous P."/>
            <person name="Grigoriev I."/>
        </authorList>
    </citation>
    <scope>NUCLEOTIDE SEQUENCE</scope>
    <source>
        <strain evidence="2">CBS 161.51</strain>
    </source>
</reference>
<evidence type="ECO:0000256" key="1">
    <source>
        <dbReference type="SAM" id="MobiDB-lite"/>
    </source>
</evidence>
<gene>
    <name evidence="2" type="ORF">EJ02DRAFT_393389</name>
</gene>
<dbReference type="SUPFAM" id="SSF101447">
    <property type="entry name" value="Formin homology 2 domain (FH2 domain)"/>
    <property type="match status" value="1"/>
</dbReference>
<accession>A0A6A5T425</accession>